<comment type="caution">
    <text evidence="2">The sequence shown here is derived from an EMBL/GenBank/DDBJ whole genome shotgun (WGS) entry which is preliminary data.</text>
</comment>
<dbReference type="STRING" id="1122124.GCA_000423165_02391"/>
<keyword evidence="1" id="KW-1133">Transmembrane helix</keyword>
<feature type="transmembrane region" description="Helical" evidence="1">
    <location>
        <begin position="12"/>
        <end position="31"/>
    </location>
</feature>
<name>A0A432YZE3_9GAMM</name>
<organism evidence="2 3">
    <name type="scientific">Pseudidiomarina sediminum</name>
    <dbReference type="NCBI Taxonomy" id="431675"/>
    <lineage>
        <taxon>Bacteria</taxon>
        <taxon>Pseudomonadati</taxon>
        <taxon>Pseudomonadota</taxon>
        <taxon>Gammaproteobacteria</taxon>
        <taxon>Alteromonadales</taxon>
        <taxon>Idiomarinaceae</taxon>
        <taxon>Pseudidiomarina</taxon>
    </lineage>
</organism>
<gene>
    <name evidence="2" type="ORF">CWI80_12240</name>
</gene>
<dbReference type="EMBL" id="PIQE01000006">
    <property type="protein sequence ID" value="RUO68992.1"/>
    <property type="molecule type" value="Genomic_DNA"/>
</dbReference>
<sequence length="160" mass="17127">MVRAKAHAFSLVEMLVVTAIIAVLVLVAVPFTRGWNDEASVAEAKSMFKRAVGKAQAVALRNPLGHDESYPAAGVRFIRGVLIVCEGHPVSAGCSDGGSAMLWREALPEGVDLKVNDAAWTHLAVNNRGRLINNSGAVQVIRYSLSRGDVNDNDATNELY</sequence>
<evidence type="ECO:0000256" key="1">
    <source>
        <dbReference type="SAM" id="Phobius"/>
    </source>
</evidence>
<keyword evidence="3" id="KW-1185">Reference proteome</keyword>
<dbReference type="RefSeq" id="WP_026861068.1">
    <property type="nucleotide sequence ID" value="NZ_PIQE01000006.1"/>
</dbReference>
<dbReference type="Proteomes" id="UP000287022">
    <property type="component" value="Unassembled WGS sequence"/>
</dbReference>
<dbReference type="NCBIfam" id="TIGR02532">
    <property type="entry name" value="IV_pilin_GFxxxE"/>
    <property type="match status" value="1"/>
</dbReference>
<dbReference type="AlphaFoldDB" id="A0A432YZE3"/>
<keyword evidence="1" id="KW-0472">Membrane</keyword>
<dbReference type="Gene3D" id="3.30.700.10">
    <property type="entry name" value="Glycoprotein, Type 4 Pilin"/>
    <property type="match status" value="1"/>
</dbReference>
<protein>
    <submittedName>
        <fullName evidence="2">Prepilin-type cleavage/methylation domain-containing protein</fullName>
    </submittedName>
</protein>
<dbReference type="InterPro" id="IPR012902">
    <property type="entry name" value="N_methyl_site"/>
</dbReference>
<evidence type="ECO:0000313" key="3">
    <source>
        <dbReference type="Proteomes" id="UP000287022"/>
    </source>
</evidence>
<keyword evidence="1" id="KW-0812">Transmembrane</keyword>
<dbReference type="Pfam" id="PF07963">
    <property type="entry name" value="N_methyl"/>
    <property type="match status" value="1"/>
</dbReference>
<dbReference type="SUPFAM" id="SSF54523">
    <property type="entry name" value="Pili subunits"/>
    <property type="match status" value="1"/>
</dbReference>
<proteinExistence type="predicted"/>
<dbReference type="InterPro" id="IPR045584">
    <property type="entry name" value="Pilin-like"/>
</dbReference>
<reference evidence="3" key="1">
    <citation type="journal article" date="2018" name="Front. Microbiol.">
        <title>Genome-Based Analysis Reveals the Taxonomy and Diversity of the Family Idiomarinaceae.</title>
        <authorList>
            <person name="Liu Y."/>
            <person name="Lai Q."/>
            <person name="Shao Z."/>
        </authorList>
    </citation>
    <scope>NUCLEOTIDE SEQUENCE [LARGE SCALE GENOMIC DNA]</scope>
    <source>
        <strain evidence="3">c121</strain>
    </source>
</reference>
<evidence type="ECO:0000313" key="2">
    <source>
        <dbReference type="EMBL" id="RUO68992.1"/>
    </source>
</evidence>
<accession>A0A432YZE3</accession>